<comment type="caution">
    <text evidence="3">The sequence shown here is derived from an EMBL/GenBank/DDBJ whole genome shotgun (WGS) entry which is preliminary data.</text>
</comment>
<dbReference type="EMBL" id="RBIL01000001">
    <property type="protein sequence ID" value="RKQ90569.1"/>
    <property type="molecule type" value="Genomic_DNA"/>
</dbReference>
<feature type="transmembrane region" description="Helical" evidence="2">
    <location>
        <begin position="151"/>
        <end position="170"/>
    </location>
</feature>
<dbReference type="AlphaFoldDB" id="A0A660L7T6"/>
<evidence type="ECO:0000313" key="3">
    <source>
        <dbReference type="EMBL" id="RKQ90569.1"/>
    </source>
</evidence>
<evidence type="ECO:0008006" key="5">
    <source>
        <dbReference type="Google" id="ProtNLM"/>
    </source>
</evidence>
<reference evidence="3 4" key="1">
    <citation type="submission" date="2018-10" db="EMBL/GenBank/DDBJ databases">
        <title>Genomic Encyclopedia of Archaeal and Bacterial Type Strains, Phase II (KMG-II): from individual species to whole genera.</title>
        <authorList>
            <person name="Goeker M."/>
        </authorList>
    </citation>
    <scope>NUCLEOTIDE SEQUENCE [LARGE SCALE GENOMIC DNA]</scope>
    <source>
        <strain evidence="3 4">DSM 14954</strain>
    </source>
</reference>
<name>A0A660L7T6_9ACTN</name>
<dbReference type="RefSeq" id="WP_170178774.1">
    <property type="nucleotide sequence ID" value="NZ_RBIL01000001.1"/>
</dbReference>
<gene>
    <name evidence="3" type="ORF">C8N24_0381</name>
</gene>
<organism evidence="3 4">
    <name type="scientific">Solirubrobacter pauli</name>
    <dbReference type="NCBI Taxonomy" id="166793"/>
    <lineage>
        <taxon>Bacteria</taxon>
        <taxon>Bacillati</taxon>
        <taxon>Actinomycetota</taxon>
        <taxon>Thermoleophilia</taxon>
        <taxon>Solirubrobacterales</taxon>
        <taxon>Solirubrobacteraceae</taxon>
        <taxon>Solirubrobacter</taxon>
    </lineage>
</organism>
<keyword evidence="4" id="KW-1185">Reference proteome</keyword>
<feature type="transmembrane region" description="Helical" evidence="2">
    <location>
        <begin position="177"/>
        <end position="193"/>
    </location>
</feature>
<evidence type="ECO:0000256" key="1">
    <source>
        <dbReference type="SAM" id="MobiDB-lite"/>
    </source>
</evidence>
<proteinExistence type="predicted"/>
<sequence>MSLRELLRPPPHRGPVIAAGGVSLAVGVALTVLRLQDTLPIGVDAALLLLPGALLLWLGAQAPNEQGEPPAYQSVLLCTGLPLVYGGLLVALGGALDELPPAWVLVVVSVVVAGLALWPAFARNSAISLLIAALLGGVAIEAVAGETFARWLLLAYAAALVLAALALRLPARRHAEVLIDAAGIAIAWLAVASGDELPAFFEVVVLGAGLGLVAFGALDRSPGPAYLGVINLILFIVAAARGETLFIWPLILLAGGLLMLGAGLRPRRPLPPEPDPYRAGEAPLAARVEPQHDRRG</sequence>
<feature type="transmembrane region" description="Helical" evidence="2">
    <location>
        <begin position="71"/>
        <end position="96"/>
    </location>
</feature>
<feature type="transmembrane region" description="Helical" evidence="2">
    <location>
        <begin position="225"/>
        <end position="240"/>
    </location>
</feature>
<keyword evidence="2" id="KW-0472">Membrane</keyword>
<feature type="transmembrane region" description="Helical" evidence="2">
    <location>
        <begin position="127"/>
        <end position="145"/>
    </location>
</feature>
<keyword evidence="2" id="KW-1133">Transmembrane helix</keyword>
<accession>A0A660L7T6</accession>
<feature type="transmembrane region" description="Helical" evidence="2">
    <location>
        <begin position="12"/>
        <end position="33"/>
    </location>
</feature>
<feature type="transmembrane region" description="Helical" evidence="2">
    <location>
        <begin position="246"/>
        <end position="264"/>
    </location>
</feature>
<dbReference type="Proteomes" id="UP000278962">
    <property type="component" value="Unassembled WGS sequence"/>
</dbReference>
<evidence type="ECO:0000313" key="4">
    <source>
        <dbReference type="Proteomes" id="UP000278962"/>
    </source>
</evidence>
<feature type="transmembrane region" description="Helical" evidence="2">
    <location>
        <begin position="39"/>
        <end position="59"/>
    </location>
</feature>
<feature type="region of interest" description="Disordered" evidence="1">
    <location>
        <begin position="270"/>
        <end position="296"/>
    </location>
</feature>
<protein>
    <recommendedName>
        <fullName evidence="5">Membrane protein DUF2157</fullName>
    </recommendedName>
</protein>
<feature type="transmembrane region" description="Helical" evidence="2">
    <location>
        <begin position="102"/>
        <end position="120"/>
    </location>
</feature>
<keyword evidence="2" id="KW-0812">Transmembrane</keyword>
<evidence type="ECO:0000256" key="2">
    <source>
        <dbReference type="SAM" id="Phobius"/>
    </source>
</evidence>
<feature type="transmembrane region" description="Helical" evidence="2">
    <location>
        <begin position="199"/>
        <end position="218"/>
    </location>
</feature>